<reference evidence="1 2" key="1">
    <citation type="journal article" date="2014" name="Arch. Microbiol.">
        <title>Bacillus mesophilum sp. nov., strain IITR-54T, a novel 4-chlorobiphenyl dechlorinating bacterium.</title>
        <authorList>
            <person name="Manickam N."/>
            <person name="Singh N.K."/>
            <person name="Bajaj A."/>
            <person name="Kumar R.M."/>
            <person name="Kaur G."/>
            <person name="Kaur N."/>
            <person name="Bala M."/>
            <person name="Kumar A."/>
            <person name="Mayilraj S."/>
        </authorList>
    </citation>
    <scope>NUCLEOTIDE SEQUENCE [LARGE SCALE GENOMIC DNA]</scope>
    <source>
        <strain evidence="1 2">IITR-54</strain>
    </source>
</reference>
<dbReference type="OrthoDB" id="2914992at2"/>
<evidence type="ECO:0000313" key="2">
    <source>
        <dbReference type="Proteomes" id="UP000441354"/>
    </source>
</evidence>
<dbReference type="Proteomes" id="UP000441354">
    <property type="component" value="Unassembled WGS sequence"/>
</dbReference>
<comment type="caution">
    <text evidence="1">The sequence shown here is derived from an EMBL/GenBank/DDBJ whole genome shotgun (WGS) entry which is preliminary data.</text>
</comment>
<accession>A0A7V7UU51</accession>
<proteinExistence type="predicted"/>
<protein>
    <recommendedName>
        <fullName evidence="3">DUF3906 domain-containing protein</fullName>
    </recommendedName>
</protein>
<dbReference type="RefSeq" id="WP_151574911.1">
    <property type="nucleotide sequence ID" value="NZ_WBOT01000005.1"/>
</dbReference>
<keyword evidence="2" id="KW-1185">Reference proteome</keyword>
<sequence>MKKKKQYEVTFILNNGEIGHLIEASSLVRARDKIKKHFVDDLNSPVIAITDDLVIIKQNIQYFKVKEYDFFEE</sequence>
<name>A0A7V7UU51_9BACI</name>
<evidence type="ECO:0008006" key="3">
    <source>
        <dbReference type="Google" id="ProtNLM"/>
    </source>
</evidence>
<gene>
    <name evidence="1" type="ORF">F7732_15440</name>
</gene>
<dbReference type="EMBL" id="WBOT01000005">
    <property type="protein sequence ID" value="KAB2331248.1"/>
    <property type="molecule type" value="Genomic_DNA"/>
</dbReference>
<evidence type="ECO:0000313" key="1">
    <source>
        <dbReference type="EMBL" id="KAB2331248.1"/>
    </source>
</evidence>
<organism evidence="1 2">
    <name type="scientific">Bacillus mesophilum</name>
    <dbReference type="NCBI Taxonomy" id="1071718"/>
    <lineage>
        <taxon>Bacteria</taxon>
        <taxon>Bacillati</taxon>
        <taxon>Bacillota</taxon>
        <taxon>Bacilli</taxon>
        <taxon>Bacillales</taxon>
        <taxon>Bacillaceae</taxon>
        <taxon>Bacillus</taxon>
    </lineage>
</organism>
<dbReference type="AlphaFoldDB" id="A0A7V7UU51"/>